<evidence type="ECO:0000256" key="1">
    <source>
        <dbReference type="ARBA" id="ARBA00004651"/>
    </source>
</evidence>
<dbReference type="PANTHER" id="PTHR30086">
    <property type="entry name" value="ARGININE EXPORTER PROTEIN ARGO"/>
    <property type="match status" value="1"/>
</dbReference>
<evidence type="ECO:0000256" key="3">
    <source>
        <dbReference type="ARBA" id="ARBA00022475"/>
    </source>
</evidence>
<evidence type="ECO:0000313" key="9">
    <source>
        <dbReference type="Proteomes" id="UP000199302"/>
    </source>
</evidence>
<feature type="transmembrane region" description="Helical" evidence="7">
    <location>
        <begin position="104"/>
        <end position="128"/>
    </location>
</feature>
<proteinExistence type="inferred from homology"/>
<dbReference type="Proteomes" id="UP000199302">
    <property type="component" value="Unassembled WGS sequence"/>
</dbReference>
<feature type="transmembrane region" description="Helical" evidence="7">
    <location>
        <begin position="140"/>
        <end position="166"/>
    </location>
</feature>
<keyword evidence="3" id="KW-1003">Cell membrane</keyword>
<dbReference type="GO" id="GO:0005886">
    <property type="term" value="C:plasma membrane"/>
    <property type="evidence" value="ECO:0007669"/>
    <property type="project" value="UniProtKB-SubCell"/>
</dbReference>
<dbReference type="Pfam" id="PF01810">
    <property type="entry name" value="LysE"/>
    <property type="match status" value="1"/>
</dbReference>
<comment type="similarity">
    <text evidence="2">Belongs to the Rht family.</text>
</comment>
<dbReference type="InterPro" id="IPR001123">
    <property type="entry name" value="LeuE-type"/>
</dbReference>
<feature type="transmembrane region" description="Helical" evidence="7">
    <location>
        <begin position="35"/>
        <end position="61"/>
    </location>
</feature>
<keyword evidence="4 7" id="KW-0812">Transmembrane</keyword>
<sequence>MSLEFLIVSVVLALMPGTGVLFAISCGLSQGRSGAVWGAVAGAVGVIPHLIAAGLGLSALLVAHPQVYGGLRIAGGLYLLYLAGRSWAASRAMPEAQAVTASGLRIVLQGALINLLNPKLTLFFVALLPQFIPAEAAGSHGLIIAMGGVLVAETFAVFLIYGLLAAGLHHRLSDNPRIFQLCNESIAVLFAGLGIRVLAGSR</sequence>
<reference evidence="8 9" key="1">
    <citation type="submission" date="2016-10" db="EMBL/GenBank/DDBJ databases">
        <authorList>
            <person name="de Groot N.N."/>
        </authorList>
    </citation>
    <scope>NUCLEOTIDE SEQUENCE [LARGE SCALE GENOMIC DNA]</scope>
    <source>
        <strain evidence="9">KMM 9023,NRIC 0796,JCM 17311,KCTC 23692</strain>
    </source>
</reference>
<evidence type="ECO:0000313" key="8">
    <source>
        <dbReference type="EMBL" id="SFQ96411.1"/>
    </source>
</evidence>
<protein>
    <submittedName>
        <fullName evidence="8">Threonine/homoserine/homoserine lactone efflux protein</fullName>
    </submittedName>
</protein>
<feature type="transmembrane region" description="Helical" evidence="7">
    <location>
        <begin position="67"/>
        <end position="84"/>
    </location>
</feature>
<evidence type="ECO:0000256" key="6">
    <source>
        <dbReference type="ARBA" id="ARBA00023136"/>
    </source>
</evidence>
<dbReference type="STRING" id="871652.SAMN04515673_101334"/>
<evidence type="ECO:0000256" key="2">
    <source>
        <dbReference type="ARBA" id="ARBA00007928"/>
    </source>
</evidence>
<dbReference type="PANTHER" id="PTHR30086:SF14">
    <property type="entry name" value="HOMOSERINE_HOMOSERINE LACTONE EFFLUX PROTEIN"/>
    <property type="match status" value="1"/>
</dbReference>
<dbReference type="OrthoDB" id="9804822at2"/>
<organism evidence="8 9">
    <name type="scientific">Poseidonocella sedimentorum</name>
    <dbReference type="NCBI Taxonomy" id="871652"/>
    <lineage>
        <taxon>Bacteria</taxon>
        <taxon>Pseudomonadati</taxon>
        <taxon>Pseudomonadota</taxon>
        <taxon>Alphaproteobacteria</taxon>
        <taxon>Rhodobacterales</taxon>
        <taxon>Roseobacteraceae</taxon>
        <taxon>Poseidonocella</taxon>
    </lineage>
</organism>
<comment type="subcellular location">
    <subcellularLocation>
        <location evidence="1">Cell membrane</location>
        <topology evidence="1">Multi-pass membrane protein</topology>
    </subcellularLocation>
</comment>
<feature type="transmembrane region" description="Helical" evidence="7">
    <location>
        <begin position="6"/>
        <end position="28"/>
    </location>
</feature>
<accession>A0A1I6CTG4</accession>
<dbReference type="GO" id="GO:0042970">
    <property type="term" value="F:homoserine transmembrane transporter activity"/>
    <property type="evidence" value="ECO:0007669"/>
    <property type="project" value="TreeGrafter"/>
</dbReference>
<keyword evidence="6 7" id="KW-0472">Membrane</keyword>
<name>A0A1I6CTG4_9RHOB</name>
<evidence type="ECO:0000256" key="4">
    <source>
        <dbReference type="ARBA" id="ARBA00022692"/>
    </source>
</evidence>
<keyword evidence="5 7" id="KW-1133">Transmembrane helix</keyword>
<dbReference type="RefSeq" id="WP_092075944.1">
    <property type="nucleotide sequence ID" value="NZ_FOYI01000001.1"/>
</dbReference>
<evidence type="ECO:0000256" key="7">
    <source>
        <dbReference type="SAM" id="Phobius"/>
    </source>
</evidence>
<keyword evidence="9" id="KW-1185">Reference proteome</keyword>
<evidence type="ECO:0000256" key="5">
    <source>
        <dbReference type="ARBA" id="ARBA00022989"/>
    </source>
</evidence>
<gene>
    <name evidence="8" type="ORF">SAMN04515673_101334</name>
</gene>
<dbReference type="EMBL" id="FOYI01000001">
    <property type="protein sequence ID" value="SFQ96411.1"/>
    <property type="molecule type" value="Genomic_DNA"/>
</dbReference>
<dbReference type="AlphaFoldDB" id="A0A1I6CTG4"/>